<keyword evidence="3" id="KW-0732">Signal</keyword>
<evidence type="ECO:0000313" key="5">
    <source>
        <dbReference type="EnsemblMetazoa" id="GMOY006936-PA"/>
    </source>
</evidence>
<dbReference type="EMBL" id="CCAG010016856">
    <property type="status" value="NOT_ANNOTATED_CDS"/>
    <property type="molecule type" value="Genomic_DNA"/>
</dbReference>
<evidence type="ECO:0000313" key="6">
    <source>
        <dbReference type="Proteomes" id="UP000092444"/>
    </source>
</evidence>
<proteinExistence type="predicted"/>
<dbReference type="Pfam" id="PF13086">
    <property type="entry name" value="AAA_11"/>
    <property type="match status" value="1"/>
</dbReference>
<sequence>MESILLLALWMPQTRGCPQLDIQLNDEEKENLLLDICPCKWHNCTLNSIQKKAVAHILRGEVYNNPYVIFGPPGIGKTVTLHFQIFKFISSARLLVGTPSNSSTDLITTHLIECGVFKIGEFTRLVSKNHVEKELIPEHLMSYCATLGIGIDDTCKNNRIVTKSGLKLKRQKYLGRHRVTIGSCATLDNFLQMGFPSNHFTHVLIDDASQCTETEIMMAVAQVSKERGQVILAGDPHQLQAIFMKKYALERGFSLSFLERIFRVLHTFPLTYGFDLRMVTKLLDNYRALLSILNVCNELFYNAELVPMIREENSREAEMLKQLDDILPQSPNRPKTYGIFFYGIRSANLQEKDSPSWYNPYETKNVNCTAKPLNLNALAS</sequence>
<dbReference type="PANTHER" id="PTHR45418">
    <property type="entry name" value="CANCER/TESTIS ANTIGEN 55"/>
    <property type="match status" value="1"/>
</dbReference>
<reference evidence="5" key="1">
    <citation type="submission" date="2020-05" db="UniProtKB">
        <authorList>
            <consortium name="EnsemblMetazoa"/>
        </authorList>
    </citation>
    <scope>IDENTIFICATION</scope>
    <source>
        <strain evidence="5">Yale</strain>
    </source>
</reference>
<dbReference type="EnsemblMetazoa" id="GMOY006936-RA">
    <property type="protein sequence ID" value="GMOY006936-PA"/>
    <property type="gene ID" value="GMOY006936"/>
</dbReference>
<protein>
    <recommendedName>
        <fullName evidence="4">DNA2/NAM7 helicase helicase domain-containing protein</fullName>
    </recommendedName>
</protein>
<organism evidence="5 6">
    <name type="scientific">Glossina morsitans morsitans</name>
    <name type="common">Savannah tsetse fly</name>
    <dbReference type="NCBI Taxonomy" id="37546"/>
    <lineage>
        <taxon>Eukaryota</taxon>
        <taxon>Metazoa</taxon>
        <taxon>Ecdysozoa</taxon>
        <taxon>Arthropoda</taxon>
        <taxon>Hexapoda</taxon>
        <taxon>Insecta</taxon>
        <taxon>Pterygota</taxon>
        <taxon>Neoptera</taxon>
        <taxon>Endopterygota</taxon>
        <taxon>Diptera</taxon>
        <taxon>Brachycera</taxon>
        <taxon>Muscomorpha</taxon>
        <taxon>Hippoboscoidea</taxon>
        <taxon>Glossinidae</taxon>
        <taxon>Glossina</taxon>
    </lineage>
</organism>
<dbReference type="STRING" id="37546.A0A1B0ESA6"/>
<dbReference type="SUPFAM" id="SSF52540">
    <property type="entry name" value="P-loop containing nucleoside triphosphate hydrolases"/>
    <property type="match status" value="1"/>
</dbReference>
<comment type="subcellular location">
    <subcellularLocation>
        <location evidence="1">Cytoplasm</location>
    </subcellularLocation>
</comment>
<name>A0A1B0ESA6_GLOMM</name>
<evidence type="ECO:0000256" key="2">
    <source>
        <dbReference type="ARBA" id="ARBA00022490"/>
    </source>
</evidence>
<dbReference type="PhylomeDB" id="A0A1B0ESA6"/>
<evidence type="ECO:0000256" key="3">
    <source>
        <dbReference type="SAM" id="SignalP"/>
    </source>
</evidence>
<dbReference type="InterPro" id="IPR041677">
    <property type="entry name" value="DNA2/NAM7_AAA_11"/>
</dbReference>
<evidence type="ECO:0000256" key="1">
    <source>
        <dbReference type="ARBA" id="ARBA00004496"/>
    </source>
</evidence>
<keyword evidence="6" id="KW-1185">Reference proteome</keyword>
<dbReference type="Gene3D" id="3.40.50.300">
    <property type="entry name" value="P-loop containing nucleotide triphosphate hydrolases"/>
    <property type="match status" value="2"/>
</dbReference>
<dbReference type="GO" id="GO:0005737">
    <property type="term" value="C:cytoplasm"/>
    <property type="evidence" value="ECO:0007669"/>
    <property type="project" value="UniProtKB-SubCell"/>
</dbReference>
<dbReference type="Proteomes" id="UP000092444">
    <property type="component" value="Unassembled WGS sequence"/>
</dbReference>
<dbReference type="GO" id="GO:0004386">
    <property type="term" value="F:helicase activity"/>
    <property type="evidence" value="ECO:0007669"/>
    <property type="project" value="InterPro"/>
</dbReference>
<feature type="signal peptide" evidence="3">
    <location>
        <begin position="1"/>
        <end position="16"/>
    </location>
</feature>
<keyword evidence="2" id="KW-0963">Cytoplasm</keyword>
<dbReference type="AlphaFoldDB" id="A0A1B0ESA6"/>
<accession>A0A1B0ESA6</accession>
<dbReference type="InterPro" id="IPR027417">
    <property type="entry name" value="P-loop_NTPase"/>
</dbReference>
<dbReference type="PANTHER" id="PTHR45418:SF1">
    <property type="entry name" value="CANCER_TESTIS ANTIGEN 55"/>
    <property type="match status" value="1"/>
</dbReference>
<feature type="domain" description="DNA2/NAM7 helicase helicase" evidence="4">
    <location>
        <begin position="185"/>
        <end position="245"/>
    </location>
</feature>
<evidence type="ECO:0000259" key="4">
    <source>
        <dbReference type="Pfam" id="PF13086"/>
    </source>
</evidence>
<feature type="chain" id="PRO_5008407114" description="DNA2/NAM7 helicase helicase domain-containing protein" evidence="3">
    <location>
        <begin position="17"/>
        <end position="380"/>
    </location>
</feature>